<dbReference type="EMBL" id="JANJYJ010000001">
    <property type="protein sequence ID" value="KAK3231084.1"/>
    <property type="molecule type" value="Genomic_DNA"/>
</dbReference>
<gene>
    <name evidence="2" type="ORF">Dsin_002965</name>
</gene>
<evidence type="ECO:0000313" key="3">
    <source>
        <dbReference type="Proteomes" id="UP001281410"/>
    </source>
</evidence>
<name>A0AAE0EK66_9ROSI</name>
<dbReference type="Pfam" id="PF00078">
    <property type="entry name" value="RVT_1"/>
    <property type="match status" value="1"/>
</dbReference>
<accession>A0AAE0EK66</accession>
<proteinExistence type="predicted"/>
<organism evidence="2 3">
    <name type="scientific">Dipteronia sinensis</name>
    <dbReference type="NCBI Taxonomy" id="43782"/>
    <lineage>
        <taxon>Eukaryota</taxon>
        <taxon>Viridiplantae</taxon>
        <taxon>Streptophyta</taxon>
        <taxon>Embryophyta</taxon>
        <taxon>Tracheophyta</taxon>
        <taxon>Spermatophyta</taxon>
        <taxon>Magnoliopsida</taxon>
        <taxon>eudicotyledons</taxon>
        <taxon>Gunneridae</taxon>
        <taxon>Pentapetalae</taxon>
        <taxon>rosids</taxon>
        <taxon>malvids</taxon>
        <taxon>Sapindales</taxon>
        <taxon>Sapindaceae</taxon>
        <taxon>Hippocastanoideae</taxon>
        <taxon>Acereae</taxon>
        <taxon>Dipteronia</taxon>
    </lineage>
</organism>
<evidence type="ECO:0000259" key="1">
    <source>
        <dbReference type="Pfam" id="PF00078"/>
    </source>
</evidence>
<evidence type="ECO:0000313" key="2">
    <source>
        <dbReference type="EMBL" id="KAK3231084.1"/>
    </source>
</evidence>
<dbReference type="InterPro" id="IPR000477">
    <property type="entry name" value="RT_dom"/>
</dbReference>
<dbReference type="PANTHER" id="PTHR19446">
    <property type="entry name" value="REVERSE TRANSCRIPTASES"/>
    <property type="match status" value="1"/>
</dbReference>
<protein>
    <recommendedName>
        <fullName evidence="1">Reverse transcriptase domain-containing protein</fullName>
    </recommendedName>
</protein>
<sequence length="220" mass="24720">MSDISSLIAPVSEQEVKQSIFNICGIKALGPDGFPAIFFQKYWNTCKNELINLVSDCFRKGCMSNELNHTLISLIPKVPNPTNMAQFRPISLCNTTYKAVSKILVQRLRVLLPGLVSPNQVAFVPGRQIQDNIVVAQEVLHKFKNVRGKMGYIAWKIDLAKAYDRLQWGFINQVLEEVGITGTLNNLIMTCISTVQYRVVLNGEMYDSFHPKCGIRQGDP</sequence>
<dbReference type="Proteomes" id="UP001281410">
    <property type="component" value="Unassembled WGS sequence"/>
</dbReference>
<keyword evidence="3" id="KW-1185">Reference proteome</keyword>
<dbReference type="AlphaFoldDB" id="A0AAE0EK66"/>
<reference evidence="2" key="1">
    <citation type="journal article" date="2023" name="Plant J.">
        <title>Genome sequences and population genomics provide insights into the demographic history, inbreeding, and mutation load of two 'living fossil' tree species of Dipteronia.</title>
        <authorList>
            <person name="Feng Y."/>
            <person name="Comes H.P."/>
            <person name="Chen J."/>
            <person name="Zhu S."/>
            <person name="Lu R."/>
            <person name="Zhang X."/>
            <person name="Li P."/>
            <person name="Qiu J."/>
            <person name="Olsen K.M."/>
            <person name="Qiu Y."/>
        </authorList>
    </citation>
    <scope>NUCLEOTIDE SEQUENCE</scope>
    <source>
        <strain evidence="2">NBL</strain>
    </source>
</reference>
<comment type="caution">
    <text evidence="2">The sequence shown here is derived from an EMBL/GenBank/DDBJ whole genome shotgun (WGS) entry which is preliminary data.</text>
</comment>
<feature type="domain" description="Reverse transcriptase" evidence="1">
    <location>
        <begin position="79"/>
        <end position="219"/>
    </location>
</feature>
<dbReference type="CDD" id="cd01650">
    <property type="entry name" value="RT_nLTR_like"/>
    <property type="match status" value="1"/>
</dbReference>